<dbReference type="EMBL" id="JASJUT010000013">
    <property type="protein sequence ID" value="MDK2598022.1"/>
    <property type="molecule type" value="Genomic_DNA"/>
</dbReference>
<comment type="caution">
    <text evidence="2">The sequence shown here is derived from an EMBL/GenBank/DDBJ whole genome shotgun (WGS) entry which is preliminary data.</text>
</comment>
<gene>
    <name evidence="2" type="ORF">QNM18_23475</name>
</gene>
<feature type="transmembrane region" description="Helical" evidence="1">
    <location>
        <begin position="87"/>
        <end position="109"/>
    </location>
</feature>
<evidence type="ECO:0000256" key="1">
    <source>
        <dbReference type="SAM" id="Phobius"/>
    </source>
</evidence>
<protein>
    <submittedName>
        <fullName evidence="2">Uncharacterized protein</fullName>
    </submittedName>
</protein>
<feature type="transmembrane region" description="Helical" evidence="1">
    <location>
        <begin position="150"/>
        <end position="171"/>
    </location>
</feature>
<keyword evidence="1" id="KW-0472">Membrane</keyword>
<organism evidence="2 3">
    <name type="scientific">Pseudoalteromonas obscura</name>
    <dbReference type="NCBI Taxonomy" id="3048491"/>
    <lineage>
        <taxon>Bacteria</taxon>
        <taxon>Pseudomonadati</taxon>
        <taxon>Pseudomonadota</taxon>
        <taxon>Gammaproteobacteria</taxon>
        <taxon>Alteromonadales</taxon>
        <taxon>Pseudoalteromonadaceae</taxon>
        <taxon>Pseudoalteromonas</taxon>
    </lineage>
</organism>
<accession>A0ABT7ESM5</accession>
<evidence type="ECO:0000313" key="3">
    <source>
        <dbReference type="Proteomes" id="UP001231915"/>
    </source>
</evidence>
<keyword evidence="1" id="KW-1133">Transmembrane helix</keyword>
<feature type="transmembrane region" description="Helical" evidence="1">
    <location>
        <begin position="48"/>
        <end position="67"/>
    </location>
</feature>
<feature type="transmembrane region" description="Helical" evidence="1">
    <location>
        <begin position="6"/>
        <end position="27"/>
    </location>
</feature>
<reference evidence="2 3" key="1">
    <citation type="submission" date="2023-05" db="EMBL/GenBank/DDBJ databases">
        <title>Pseudoalteromonas ardens sp. nov., Pseudoalteromonas obscura sp. nov., and Pseudoalteromonas umbrosa sp. nov., isolated from the coral Montipora capitata.</title>
        <authorList>
            <person name="Thomas E.M."/>
            <person name="Smith E.M."/>
            <person name="Papke E."/>
            <person name="Shlafstein M.D."/>
            <person name="Oline D.K."/>
            <person name="Videau P."/>
            <person name="Saw J.H."/>
            <person name="Strangman W.K."/>
            <person name="Ushijima B."/>
        </authorList>
    </citation>
    <scope>NUCLEOTIDE SEQUENCE [LARGE SCALE GENOMIC DNA]</scope>
    <source>
        <strain evidence="2 3">P94</strain>
    </source>
</reference>
<dbReference type="RefSeq" id="WP_284138602.1">
    <property type="nucleotide sequence ID" value="NZ_JASJUT010000013.1"/>
</dbReference>
<dbReference type="Proteomes" id="UP001231915">
    <property type="component" value="Unassembled WGS sequence"/>
</dbReference>
<name>A0ABT7ESM5_9GAMM</name>
<sequence>MNEFLGIISWIIVGLQFSVLGCFLYLFKERRRELIFGGSKSLKNKSDHELHSCFLTTITSVFCLLLFEHLLNSLLDLQIDKMVRRQIFYFISACGNASFIIALTLLHAIRGCTFSPVARYSCYLLLIGMVLKTAQLLMAGYLDITSFKHYYSILVLMTIVLQLFLIAKYPFDVIMKRKYAKEC</sequence>
<feature type="transmembrane region" description="Helical" evidence="1">
    <location>
        <begin position="121"/>
        <end position="144"/>
    </location>
</feature>
<keyword evidence="1" id="KW-0812">Transmembrane</keyword>
<keyword evidence="3" id="KW-1185">Reference proteome</keyword>
<evidence type="ECO:0000313" key="2">
    <source>
        <dbReference type="EMBL" id="MDK2598022.1"/>
    </source>
</evidence>
<proteinExistence type="predicted"/>